<protein>
    <submittedName>
        <fullName evidence="1">Uncharacterized protein</fullName>
    </submittedName>
</protein>
<accession>A0ACB9ZRB3</accession>
<proteinExistence type="predicted"/>
<name>A0ACB9ZRB3_CATRO</name>
<dbReference type="EMBL" id="CM044708">
    <property type="protein sequence ID" value="KAI5649801.1"/>
    <property type="molecule type" value="Genomic_DNA"/>
</dbReference>
<evidence type="ECO:0000313" key="1">
    <source>
        <dbReference type="EMBL" id="KAI5649801.1"/>
    </source>
</evidence>
<reference evidence="2" key="1">
    <citation type="journal article" date="2023" name="Nat. Plants">
        <title>Single-cell RNA sequencing provides a high-resolution roadmap for understanding the multicellular compartmentation of specialized metabolism.</title>
        <authorList>
            <person name="Sun S."/>
            <person name="Shen X."/>
            <person name="Li Y."/>
            <person name="Li Y."/>
            <person name="Wang S."/>
            <person name="Li R."/>
            <person name="Zhang H."/>
            <person name="Shen G."/>
            <person name="Guo B."/>
            <person name="Wei J."/>
            <person name="Xu J."/>
            <person name="St-Pierre B."/>
            <person name="Chen S."/>
            <person name="Sun C."/>
        </authorList>
    </citation>
    <scope>NUCLEOTIDE SEQUENCE [LARGE SCALE GENOMIC DNA]</scope>
</reference>
<evidence type="ECO:0000313" key="2">
    <source>
        <dbReference type="Proteomes" id="UP001060085"/>
    </source>
</evidence>
<keyword evidence="2" id="KW-1185">Reference proteome</keyword>
<organism evidence="1 2">
    <name type="scientific">Catharanthus roseus</name>
    <name type="common">Madagascar periwinkle</name>
    <name type="synonym">Vinca rosea</name>
    <dbReference type="NCBI Taxonomy" id="4058"/>
    <lineage>
        <taxon>Eukaryota</taxon>
        <taxon>Viridiplantae</taxon>
        <taxon>Streptophyta</taxon>
        <taxon>Embryophyta</taxon>
        <taxon>Tracheophyta</taxon>
        <taxon>Spermatophyta</taxon>
        <taxon>Magnoliopsida</taxon>
        <taxon>eudicotyledons</taxon>
        <taxon>Gunneridae</taxon>
        <taxon>Pentapetalae</taxon>
        <taxon>asterids</taxon>
        <taxon>lamiids</taxon>
        <taxon>Gentianales</taxon>
        <taxon>Apocynaceae</taxon>
        <taxon>Rauvolfioideae</taxon>
        <taxon>Vinceae</taxon>
        <taxon>Catharanthinae</taxon>
        <taxon>Catharanthus</taxon>
    </lineage>
</organism>
<sequence length="122" mass="13895">MFRAELVGSQDLGRDLASQLRLTVEPLFLEKEWGRLKALILRSTNLAARRRVDRRRSPKGLFPASRRRGTQTDLSSPKQGNHEQNDPLSRETNFPDFLYPVGMNSSLTRACSIPEDLLLMLT</sequence>
<gene>
    <name evidence="1" type="ORF">M9H77_35806</name>
</gene>
<comment type="caution">
    <text evidence="1">The sequence shown here is derived from an EMBL/GenBank/DDBJ whole genome shotgun (WGS) entry which is preliminary data.</text>
</comment>
<dbReference type="Proteomes" id="UP001060085">
    <property type="component" value="Linkage Group LG08"/>
</dbReference>